<keyword evidence="1" id="KW-0472">Membrane</keyword>
<sequence>MDGSYFLYLVVGGMSLFLLVLGSLGIEDAIRCGHPEA</sequence>
<proteinExistence type="predicted"/>
<name>A0A160TPL0_9ZZZZ</name>
<feature type="transmembrane region" description="Helical" evidence="1">
    <location>
        <begin position="6"/>
        <end position="26"/>
    </location>
</feature>
<keyword evidence="1" id="KW-1133">Transmembrane helix</keyword>
<evidence type="ECO:0000313" key="2">
    <source>
        <dbReference type="EMBL" id="CUS46708.1"/>
    </source>
</evidence>
<accession>A0A160TPL0</accession>
<reference evidence="2" key="1">
    <citation type="submission" date="2015-10" db="EMBL/GenBank/DDBJ databases">
        <authorList>
            <person name="Gilbert D.G."/>
        </authorList>
    </citation>
    <scope>NUCLEOTIDE SEQUENCE</scope>
</reference>
<dbReference type="AlphaFoldDB" id="A0A160TPL0"/>
<dbReference type="EMBL" id="CZQE01000387">
    <property type="protein sequence ID" value="CUS46708.1"/>
    <property type="molecule type" value="Genomic_DNA"/>
</dbReference>
<keyword evidence="1" id="KW-0812">Transmembrane</keyword>
<gene>
    <name evidence="2" type="ORF">MGWOODY_Smn2259</name>
</gene>
<organism evidence="2">
    <name type="scientific">hydrothermal vent metagenome</name>
    <dbReference type="NCBI Taxonomy" id="652676"/>
    <lineage>
        <taxon>unclassified sequences</taxon>
        <taxon>metagenomes</taxon>
        <taxon>ecological metagenomes</taxon>
    </lineage>
</organism>
<evidence type="ECO:0000256" key="1">
    <source>
        <dbReference type="SAM" id="Phobius"/>
    </source>
</evidence>
<protein>
    <submittedName>
        <fullName evidence="2">Uncharacterized protein</fullName>
    </submittedName>
</protein>